<dbReference type="OrthoDB" id="321806at2157"/>
<dbReference type="Pfam" id="PF12705">
    <property type="entry name" value="PDDEXK_1"/>
    <property type="match status" value="1"/>
</dbReference>
<dbReference type="Gene3D" id="3.40.50.300">
    <property type="entry name" value="P-loop containing nucleotide triphosphate hydrolases"/>
    <property type="match status" value="1"/>
</dbReference>
<name>A0A2V2N0H0_9EURY</name>
<evidence type="ECO:0000259" key="1">
    <source>
        <dbReference type="Pfam" id="PF12705"/>
    </source>
</evidence>
<sequence length="1022" mass="114683">MRTGPDDHTDSLLSNLTDFSPSSDRDFLLVPTTHLARAIQDAYISSKVPIIPDQITTLREFCRRCHESAGSLTTLISDGQSLQILSETLEAIRNDIPFFFSRHNPAPTTLKDLLALRDIISQRRIDFFKPVLIQNSEKCQQIHRALEAYEATLLEKNLLDATGLIDWTISEIDDGSSFSFGTVIFRGFHRPLLREKELILAIRDHAKLCRYDYPTGKDSKIFDLPDWFGDGISPLDEPSLSGLFTGEECHNHNEIRIGIFQSPHEEFESIAEEICTLNNSGVALDDITVALPDISSHSLITGIFQDFNLPCRVLTGEALNREPLVGFFSLFPSLVVNNFPREDLISLISSPFFKTEQLDIRLPEVGVIDTILRKARIMDGTSWDHDLEALAGDSNCEAGDERGEPVDPDALNAVRTFIVTFQTSLLTLKMEQTLADHVTALRLILKHWVKPEFIGNPDINRVSERERRAWERFDACLTRLSVMTDPDRKIGAGSFNRYLNYLLEELVTIAEDHGGVTVMRLSETAHLNLPVLFLAGLVEGDIPRPSTRLPLLTSAESEVLGGRNLAEVISGEQYSFISAISAGRQAYLSAPRTRSEKTLLTSPFLEEVRQRLNYLEWNPKITRSKRNASISAGSVITKGTGCADDILDLLPVNQTYGSVAERILMEDWYRTGAPDSPYDGIVSDDPDIAAWLSKKFGPEKVWAPTRLETYATCPFRFFLERVLNLFPLVEVDPSLTPAQRGTFIHETICDFFRQWSQDGPKHITRQTLPEAARLLKEIGKEKSGRYHFTSSAWHAALLSLFGTPDTSGLFDRFLMREAAREDSSLLPRFFELEIRERQDKNSDEKEDDATREAADDHRVLLDQGEGEPILISGRIDRVDISSDGFFAIIDYKTGGSYPSAKGIKEGTALQLPLYLLALEKMHESDEIPLTGIAGSYCEISRRVKQTWPLLSPDQKNLISAGTSRATSGFREVILSSLEAARDCINQIRSGRFPLPDTCQVPYCEFSGICRFDRYRISSGDES</sequence>
<dbReference type="Proteomes" id="UP000245657">
    <property type="component" value="Unassembled WGS sequence"/>
</dbReference>
<dbReference type="Gene3D" id="3.90.320.10">
    <property type="match status" value="1"/>
</dbReference>
<keyword evidence="3" id="KW-1185">Reference proteome</keyword>
<dbReference type="SUPFAM" id="SSF52540">
    <property type="entry name" value="P-loop containing nucleoside triphosphate hydrolases"/>
    <property type="match status" value="1"/>
</dbReference>
<proteinExistence type="predicted"/>
<dbReference type="InterPro" id="IPR011604">
    <property type="entry name" value="PDDEXK-like_dom_sf"/>
</dbReference>
<reference evidence="2 3" key="1">
    <citation type="submission" date="2018-05" db="EMBL/GenBank/DDBJ databases">
        <title>Draft genome of Methanospirillum lacunae Ki8-1.</title>
        <authorList>
            <person name="Dueholm M.S."/>
            <person name="Nielsen P.H."/>
            <person name="Bakmann L.F."/>
            <person name="Otzen D.E."/>
        </authorList>
    </citation>
    <scope>NUCLEOTIDE SEQUENCE [LARGE SCALE GENOMIC DNA]</scope>
    <source>
        <strain evidence="2 3">Ki8-1</strain>
    </source>
</reference>
<dbReference type="InterPro" id="IPR038726">
    <property type="entry name" value="PDDEXK_AddAB-type"/>
</dbReference>
<gene>
    <name evidence="2" type="ORF">DK846_08685</name>
</gene>
<dbReference type="InterPro" id="IPR011335">
    <property type="entry name" value="Restrct_endonuc-II-like"/>
</dbReference>
<feature type="domain" description="PD-(D/E)XK endonuclease-like" evidence="1">
    <location>
        <begin position="702"/>
        <end position="1010"/>
    </location>
</feature>
<dbReference type="AlphaFoldDB" id="A0A2V2N0H0"/>
<dbReference type="GeneID" id="97548077"/>
<comment type="caution">
    <text evidence="2">The sequence shown here is derived from an EMBL/GenBank/DDBJ whole genome shotgun (WGS) entry which is preliminary data.</text>
</comment>
<evidence type="ECO:0000313" key="2">
    <source>
        <dbReference type="EMBL" id="PWR72055.1"/>
    </source>
</evidence>
<dbReference type="RefSeq" id="WP_109968545.1">
    <property type="nucleotide sequence ID" value="NZ_CP176093.1"/>
</dbReference>
<evidence type="ECO:0000313" key="3">
    <source>
        <dbReference type="Proteomes" id="UP000245657"/>
    </source>
</evidence>
<dbReference type="InterPro" id="IPR027417">
    <property type="entry name" value="P-loop_NTPase"/>
</dbReference>
<protein>
    <recommendedName>
        <fullName evidence="1">PD-(D/E)XK endonuclease-like domain-containing protein</fullName>
    </recommendedName>
</protein>
<organism evidence="2 3">
    <name type="scientific">Methanospirillum lacunae</name>
    <dbReference type="NCBI Taxonomy" id="668570"/>
    <lineage>
        <taxon>Archaea</taxon>
        <taxon>Methanobacteriati</taxon>
        <taxon>Methanobacteriota</taxon>
        <taxon>Stenosarchaea group</taxon>
        <taxon>Methanomicrobia</taxon>
        <taxon>Methanomicrobiales</taxon>
        <taxon>Methanospirillaceae</taxon>
        <taxon>Methanospirillum</taxon>
    </lineage>
</organism>
<dbReference type="SUPFAM" id="SSF52980">
    <property type="entry name" value="Restriction endonuclease-like"/>
    <property type="match status" value="1"/>
</dbReference>
<accession>A0A2V2N0H0</accession>
<dbReference type="EMBL" id="QGMY01000007">
    <property type="protein sequence ID" value="PWR72055.1"/>
    <property type="molecule type" value="Genomic_DNA"/>
</dbReference>